<organism evidence="8 9">
    <name type="scientific">Rhodopirellula halodulae</name>
    <dbReference type="NCBI Taxonomy" id="2894198"/>
    <lineage>
        <taxon>Bacteria</taxon>
        <taxon>Pseudomonadati</taxon>
        <taxon>Planctomycetota</taxon>
        <taxon>Planctomycetia</taxon>
        <taxon>Pirellulales</taxon>
        <taxon>Pirellulaceae</taxon>
        <taxon>Rhodopirellula</taxon>
    </lineage>
</organism>
<evidence type="ECO:0000313" key="8">
    <source>
        <dbReference type="EMBL" id="MCC9641134.1"/>
    </source>
</evidence>
<gene>
    <name evidence="8" type="ORF">LOC71_02535</name>
</gene>
<evidence type="ECO:0000256" key="2">
    <source>
        <dbReference type="ARBA" id="ARBA00022475"/>
    </source>
</evidence>
<keyword evidence="9" id="KW-1185">Reference proteome</keyword>
<keyword evidence="2" id="KW-1003">Cell membrane</keyword>
<keyword evidence="3 6" id="KW-0812">Transmembrane</keyword>
<accession>A0ABS8NC64</accession>
<proteinExistence type="predicted"/>
<reference evidence="8" key="1">
    <citation type="submission" date="2021-11" db="EMBL/GenBank/DDBJ databases">
        <title>Genome sequence.</title>
        <authorList>
            <person name="Sun Q."/>
        </authorList>
    </citation>
    <scope>NUCLEOTIDE SEQUENCE</scope>
    <source>
        <strain evidence="8">JC740</strain>
    </source>
</reference>
<keyword evidence="5 6" id="KW-0472">Membrane</keyword>
<dbReference type="Pfam" id="PF00482">
    <property type="entry name" value="T2SSF"/>
    <property type="match status" value="2"/>
</dbReference>
<evidence type="ECO:0000256" key="5">
    <source>
        <dbReference type="ARBA" id="ARBA00023136"/>
    </source>
</evidence>
<evidence type="ECO:0000259" key="7">
    <source>
        <dbReference type="Pfam" id="PF00482"/>
    </source>
</evidence>
<feature type="domain" description="Type II secretion system protein GspF" evidence="7">
    <location>
        <begin position="224"/>
        <end position="332"/>
    </location>
</feature>
<evidence type="ECO:0000256" key="4">
    <source>
        <dbReference type="ARBA" id="ARBA00022989"/>
    </source>
</evidence>
<feature type="transmembrane region" description="Helical" evidence="6">
    <location>
        <begin position="97"/>
        <end position="123"/>
    </location>
</feature>
<evidence type="ECO:0000256" key="1">
    <source>
        <dbReference type="ARBA" id="ARBA00004651"/>
    </source>
</evidence>
<dbReference type="Proteomes" id="UP001430306">
    <property type="component" value="Unassembled WGS sequence"/>
</dbReference>
<comment type="caution">
    <text evidence="8">The sequence shown here is derived from an EMBL/GenBank/DDBJ whole genome shotgun (WGS) entry which is preliminary data.</text>
</comment>
<evidence type="ECO:0000256" key="3">
    <source>
        <dbReference type="ARBA" id="ARBA00022692"/>
    </source>
</evidence>
<feature type="domain" description="Type II secretion system protein GspF" evidence="7">
    <location>
        <begin position="4"/>
        <end position="121"/>
    </location>
</feature>
<dbReference type="InterPro" id="IPR018076">
    <property type="entry name" value="T2SS_GspF_dom"/>
</dbReference>
<protein>
    <submittedName>
        <fullName evidence="8">Type II secretion system F family protein</fullName>
    </submittedName>
</protein>
<name>A0ABS8NC64_9BACT</name>
<feature type="transmembrane region" description="Helical" evidence="6">
    <location>
        <begin position="151"/>
        <end position="171"/>
    </location>
</feature>
<comment type="subcellular location">
    <subcellularLocation>
        <location evidence="1">Cell membrane</location>
        <topology evidence="1">Multi-pass membrane protein</topology>
    </subcellularLocation>
</comment>
<evidence type="ECO:0000256" key="6">
    <source>
        <dbReference type="SAM" id="Phobius"/>
    </source>
</evidence>
<evidence type="ECO:0000313" key="9">
    <source>
        <dbReference type="Proteomes" id="UP001430306"/>
    </source>
</evidence>
<dbReference type="EMBL" id="JAJKFW010000004">
    <property type="protein sequence ID" value="MCC9641134.1"/>
    <property type="molecule type" value="Genomic_DNA"/>
</dbReference>
<keyword evidence="4 6" id="KW-1133">Transmembrane helix</keyword>
<feature type="transmembrane region" description="Helical" evidence="6">
    <location>
        <begin position="315"/>
        <end position="336"/>
    </location>
</feature>
<sequence>MLLLQEVSAMAASGRSLVTGLTGLNDAALGRLGRAAKQVRDRIQSGQSAAVAMGSLSAPFQSPIRVAMQLMAQTGSTEPIRETVRLIRQKEDARRRLRLASIGPILNVVVGACVLFLVMPWIYVQMAASELIRGPFAPTVTEICQTFAQNFTFACLVALVVAVLFALWLRWSMHRSFEKNKPLRSISTFCRWLAMQIQLSLPGDIHSSTNDPNAASTVRETNAIDVSQAVEFAGEVATFELAEGWRRVAAQIRGGGQSVDALQMPTETPDAVQQCVVDLVAGKRDARMVANDLNHLASLYHQQSQRKLRLWAERVPQWMSGLILIAIICLLLQTAITPLVDAVGEIAQ</sequence>